<keyword evidence="1" id="KW-0472">Membrane</keyword>
<protein>
    <recommendedName>
        <fullName evidence="2">Protein-glutamine gamma-glutamyltransferase-like C-terminal domain-containing protein</fullName>
    </recommendedName>
</protein>
<dbReference type="AlphaFoldDB" id="A0A1S2VG84"/>
<evidence type="ECO:0000259" key="2">
    <source>
        <dbReference type="Pfam" id="PF13559"/>
    </source>
</evidence>
<reference evidence="3 4" key="1">
    <citation type="submission" date="2016-10" db="EMBL/GenBank/DDBJ databases">
        <title>Arsenicibacter rosenii gen. nov., sp. nov., an efficient arsenic-methylating bacterium isolated from an arsenic-contaminated paddy soil.</title>
        <authorList>
            <person name="Huang K."/>
        </authorList>
    </citation>
    <scope>NUCLEOTIDE SEQUENCE [LARGE SCALE GENOMIC DNA]</scope>
    <source>
        <strain evidence="3 4">SM-1</strain>
    </source>
</reference>
<evidence type="ECO:0000256" key="1">
    <source>
        <dbReference type="SAM" id="Phobius"/>
    </source>
</evidence>
<keyword evidence="4" id="KW-1185">Reference proteome</keyword>
<evidence type="ECO:0000313" key="3">
    <source>
        <dbReference type="EMBL" id="OIN57719.1"/>
    </source>
</evidence>
<dbReference type="RefSeq" id="WP_071504661.1">
    <property type="nucleotide sequence ID" value="NZ_MORL01000010.1"/>
</dbReference>
<dbReference type="Pfam" id="PF13559">
    <property type="entry name" value="DUF4129"/>
    <property type="match status" value="1"/>
</dbReference>
<organism evidence="3 4">
    <name type="scientific">Arsenicibacter rosenii</name>
    <dbReference type="NCBI Taxonomy" id="1750698"/>
    <lineage>
        <taxon>Bacteria</taxon>
        <taxon>Pseudomonadati</taxon>
        <taxon>Bacteroidota</taxon>
        <taxon>Cytophagia</taxon>
        <taxon>Cytophagales</taxon>
        <taxon>Spirosomataceae</taxon>
        <taxon>Arsenicibacter</taxon>
    </lineage>
</organism>
<feature type="domain" description="Protein-glutamine gamma-glutamyltransferase-like C-terminal" evidence="2">
    <location>
        <begin position="161"/>
        <end position="224"/>
    </location>
</feature>
<evidence type="ECO:0000313" key="4">
    <source>
        <dbReference type="Proteomes" id="UP000181790"/>
    </source>
</evidence>
<feature type="transmembrane region" description="Helical" evidence="1">
    <location>
        <begin position="91"/>
        <end position="109"/>
    </location>
</feature>
<dbReference type="Proteomes" id="UP000181790">
    <property type="component" value="Unassembled WGS sequence"/>
</dbReference>
<accession>A0A1S2VG84</accession>
<dbReference type="InterPro" id="IPR025403">
    <property type="entry name" value="TgpA-like_C"/>
</dbReference>
<dbReference type="OrthoDB" id="5491447at2"/>
<sequence length="235" mass="28078">MLLWLMAAGGPVWAQTPQRPASETVSLPAPDDRAPMTVRYPPADRLSDYRSQRDYQYDYDTRIPENPLARFRAWLTQKIRDFLRSKAYHNFWQYVILLVIAGVAIWLLVKADVLRFMFTAKASELPLDYENITENIHEINFEQAIDEAVQRRNFRLAIRLLYLQTLKQLTDKRLIDWKPDKTNRQYLVELIHTPLHQDFDRLTTRFEYVWYGDFPVDEQSYRQFASDRQAMIDRK</sequence>
<comment type="caution">
    <text evidence="3">The sequence shown here is derived from an EMBL/GenBank/DDBJ whole genome shotgun (WGS) entry which is preliminary data.</text>
</comment>
<keyword evidence="1" id="KW-1133">Transmembrane helix</keyword>
<gene>
    <name evidence="3" type="ORF">BLX24_18410</name>
</gene>
<dbReference type="EMBL" id="MORL01000010">
    <property type="protein sequence ID" value="OIN57719.1"/>
    <property type="molecule type" value="Genomic_DNA"/>
</dbReference>
<name>A0A1S2VG84_9BACT</name>
<keyword evidence="1" id="KW-0812">Transmembrane</keyword>
<proteinExistence type="predicted"/>